<accession>A0A077LCF1</accession>
<dbReference type="Proteomes" id="UP000031641">
    <property type="component" value="Chromosome"/>
</dbReference>
<protein>
    <recommendedName>
        <fullName evidence="3">Cell division protein FtsA</fullName>
    </recommendedName>
</protein>
<evidence type="ECO:0000313" key="1">
    <source>
        <dbReference type="EMBL" id="BAP39764.1"/>
    </source>
</evidence>
<gene>
    <name evidence="1" type="ORF">MCAN360_0734</name>
</gene>
<evidence type="ECO:0000313" key="2">
    <source>
        <dbReference type="Proteomes" id="UP000031641"/>
    </source>
</evidence>
<sequence>MKKSIIVAYKFENNSFSIEAIEKKAYGNILIYKNSIKNTFFNLFQIDNFIKETKSELYRITKCQIYDVIVIIQQSSNLKIYNKTISKDLQKNNLDDIKLAEKLYLEQKKINLYLFDYSFIFKDNKKQLINLSMIDWDMAKNIFNLFKKNNLNVLRIYDYDFLKNVSIGKKNNNGVATFINLDNQSLKIEISKNNINIITKETNLGIDYLVNNIANVLKINYSQALIKLNLWSLNLHAGDSIKLDLIIRKYLILVENEITKIANQTRIDKDYLNINLCPKFNLFKKILLNDKSFYLNINHFNLNKNLTISNQMLGIVGLIDNLQNNTIKEMTITSELFVVNPQIPDEKKYSFNYKNN</sequence>
<name>A0A077LCF1_9BACT</name>
<keyword evidence="2" id="KW-1185">Reference proteome</keyword>
<dbReference type="STRING" id="29554.MCAN360_0734"/>
<organism evidence="1 2">
    <name type="scientific">Metamycoplasma canadense</name>
    <dbReference type="NCBI Taxonomy" id="29554"/>
    <lineage>
        <taxon>Bacteria</taxon>
        <taxon>Bacillati</taxon>
        <taxon>Mycoplasmatota</taxon>
        <taxon>Mycoplasmoidales</taxon>
        <taxon>Metamycoplasmataceae</taxon>
        <taxon>Metamycoplasma</taxon>
    </lineage>
</organism>
<dbReference type="EMBL" id="AP014631">
    <property type="protein sequence ID" value="BAP39764.1"/>
    <property type="molecule type" value="Genomic_DNA"/>
</dbReference>
<evidence type="ECO:0008006" key="3">
    <source>
        <dbReference type="Google" id="ProtNLM"/>
    </source>
</evidence>
<dbReference type="OrthoDB" id="398285at2"/>
<proteinExistence type="predicted"/>
<reference evidence="2" key="1">
    <citation type="journal article" date="2014" name="Genome Announc.">
        <title>Complete Genome Sequence of Mycoplasma canadense Strain HAZ 360_1 from Bovine Mastitic Milk in Japan.</title>
        <authorList>
            <person name="Hata E."/>
        </authorList>
    </citation>
    <scope>NUCLEOTIDE SEQUENCE [LARGE SCALE GENOMIC DNA]</scope>
    <source>
        <strain evidence="2">HAZ360_1</strain>
    </source>
</reference>
<dbReference type="KEGG" id="mcan:MCAN360_0734"/>
<dbReference type="AlphaFoldDB" id="A0A077LCF1"/>
<dbReference type="HOGENOM" id="CLU_780371_0_0_14"/>
<dbReference type="RefSeq" id="WP_045434233.1">
    <property type="nucleotide sequence ID" value="NZ_AP014631.1"/>
</dbReference>